<dbReference type="InterPro" id="IPR017871">
    <property type="entry name" value="ABC_transporter-like_CS"/>
</dbReference>
<evidence type="ECO:0000259" key="6">
    <source>
        <dbReference type="PROSITE" id="PS50893"/>
    </source>
</evidence>
<dbReference type="PROSITE" id="PS00211">
    <property type="entry name" value="ABC_TRANSPORTER_1"/>
    <property type="match status" value="1"/>
</dbReference>
<feature type="coiled-coil region" evidence="5">
    <location>
        <begin position="207"/>
        <end position="241"/>
    </location>
</feature>
<comment type="caution">
    <text evidence="7">The sequence shown here is derived from an EMBL/GenBank/DDBJ whole genome shotgun (WGS) entry which is preliminary data.</text>
</comment>
<dbReference type="GO" id="GO:0016887">
    <property type="term" value="F:ATP hydrolysis activity"/>
    <property type="evidence" value="ECO:0007669"/>
    <property type="project" value="InterPro"/>
</dbReference>
<dbReference type="SMART" id="SM00382">
    <property type="entry name" value="AAA"/>
    <property type="match status" value="1"/>
</dbReference>
<name>A0A4R7UD62_9BACT</name>
<dbReference type="AlphaFoldDB" id="A0A4R7UD62"/>
<keyword evidence="3" id="KW-0547">Nucleotide-binding</keyword>
<dbReference type="PANTHER" id="PTHR43776">
    <property type="entry name" value="TRANSPORT ATP-BINDING PROTEIN"/>
    <property type="match status" value="1"/>
</dbReference>
<organism evidence="7 8">
    <name type="scientific">Mycoplasmopsis mustelae</name>
    <dbReference type="NCBI Taxonomy" id="171289"/>
    <lineage>
        <taxon>Bacteria</taxon>
        <taxon>Bacillati</taxon>
        <taxon>Mycoplasmatota</taxon>
        <taxon>Mycoplasmoidales</taxon>
        <taxon>Metamycoplasmataceae</taxon>
        <taxon>Mycoplasmopsis</taxon>
    </lineage>
</organism>
<proteinExistence type="inferred from homology"/>
<dbReference type="InterPro" id="IPR003439">
    <property type="entry name" value="ABC_transporter-like_ATP-bd"/>
</dbReference>
<dbReference type="SUPFAM" id="SSF52540">
    <property type="entry name" value="P-loop containing nucleoside triphosphate hydrolases"/>
    <property type="match status" value="1"/>
</dbReference>
<evidence type="ECO:0000313" key="7">
    <source>
        <dbReference type="EMBL" id="TDV24408.1"/>
    </source>
</evidence>
<accession>A0A4R7UD62</accession>
<reference evidence="7 8" key="1">
    <citation type="submission" date="2019-03" db="EMBL/GenBank/DDBJ databases">
        <title>Genomic Encyclopedia of Archaeal and Bacterial Type Strains, Phase II (KMG-II): from individual species to whole genera.</title>
        <authorList>
            <person name="Goeker M."/>
        </authorList>
    </citation>
    <scope>NUCLEOTIDE SEQUENCE [LARGE SCALE GENOMIC DNA]</scope>
    <source>
        <strain evidence="7 8">ATCC 35214</strain>
    </source>
</reference>
<dbReference type="PANTHER" id="PTHR43776:SF7">
    <property type="entry name" value="D,D-DIPEPTIDE TRANSPORT ATP-BINDING PROTEIN DDPF-RELATED"/>
    <property type="match status" value="1"/>
</dbReference>
<dbReference type="Pfam" id="PF08352">
    <property type="entry name" value="oligo_HPY"/>
    <property type="match status" value="1"/>
</dbReference>
<protein>
    <submittedName>
        <fullName evidence="7">Oligopeptide transport system ATP-binding protein</fullName>
    </submittedName>
</protein>
<dbReference type="InterPro" id="IPR050319">
    <property type="entry name" value="ABC_transp_ATP-bind"/>
</dbReference>
<feature type="coiled-coil region" evidence="5">
    <location>
        <begin position="519"/>
        <end position="560"/>
    </location>
</feature>
<keyword evidence="4 7" id="KW-0067">ATP-binding</keyword>
<keyword evidence="2" id="KW-0813">Transport</keyword>
<comment type="similarity">
    <text evidence="1">Belongs to the ABC transporter superfamily.</text>
</comment>
<evidence type="ECO:0000256" key="1">
    <source>
        <dbReference type="ARBA" id="ARBA00005417"/>
    </source>
</evidence>
<dbReference type="Proteomes" id="UP000295757">
    <property type="component" value="Unassembled WGS sequence"/>
</dbReference>
<keyword evidence="5" id="KW-0175">Coiled coil</keyword>
<keyword evidence="8" id="KW-1185">Reference proteome</keyword>
<dbReference type="GO" id="GO:0005524">
    <property type="term" value="F:ATP binding"/>
    <property type="evidence" value="ECO:0007669"/>
    <property type="project" value="UniProtKB-KW"/>
</dbReference>
<gene>
    <name evidence="7" type="ORF">BCF59_0373</name>
</gene>
<dbReference type="RefSeq" id="WP_134110671.1">
    <property type="nucleotide sequence ID" value="NZ_SOCN01000001.1"/>
</dbReference>
<dbReference type="InterPro" id="IPR003593">
    <property type="entry name" value="AAA+_ATPase"/>
</dbReference>
<dbReference type="InterPro" id="IPR013563">
    <property type="entry name" value="Oligopep_ABC_C"/>
</dbReference>
<evidence type="ECO:0000256" key="3">
    <source>
        <dbReference type="ARBA" id="ARBA00022741"/>
    </source>
</evidence>
<evidence type="ECO:0000256" key="5">
    <source>
        <dbReference type="SAM" id="Coils"/>
    </source>
</evidence>
<dbReference type="InterPro" id="IPR027417">
    <property type="entry name" value="P-loop_NTPase"/>
</dbReference>
<dbReference type="Pfam" id="PF00005">
    <property type="entry name" value="ABC_tran"/>
    <property type="match status" value="2"/>
</dbReference>
<dbReference type="EMBL" id="SOCN01000001">
    <property type="protein sequence ID" value="TDV24408.1"/>
    <property type="molecule type" value="Genomic_DNA"/>
</dbReference>
<dbReference type="OrthoDB" id="400883at2"/>
<feature type="domain" description="ABC transporter" evidence="6">
    <location>
        <begin position="6"/>
        <end position="749"/>
    </location>
</feature>
<dbReference type="Gene3D" id="3.40.50.300">
    <property type="entry name" value="P-loop containing nucleotide triphosphate hydrolases"/>
    <property type="match status" value="2"/>
</dbReference>
<evidence type="ECO:0000256" key="4">
    <source>
        <dbReference type="ARBA" id="ARBA00022840"/>
    </source>
</evidence>
<evidence type="ECO:0000313" key="8">
    <source>
        <dbReference type="Proteomes" id="UP000295757"/>
    </source>
</evidence>
<dbReference type="PROSITE" id="PS50893">
    <property type="entry name" value="ABC_TRANSPORTER_2"/>
    <property type="match status" value="1"/>
</dbReference>
<sequence length="805" mass="95343">MSKNILEIKNLKKFFINKNIINKAVDDISFDLKEGEIIGLIGESGSGKTTVGRSLLRLYDDYNGFVRLDGKLISGKHISRKTNRFMHKNIQMIFQDPMASLNGQNNIFNILKEPLVVNKIIKSRIKDIKTDWSAVQNNFHYSFMESVLIFKLENLKIDNSLNEQFLKKWENHFSKVQLENINGSLEDKFNSYFGFLEELSKNNSLIINDLYKNTEKLIALYEEKQQQFRNESMDLDEVELKRAKIEYKHQFKLNKHTSQYYKNKQKAKSSGQDLKNATLTWREEFLDSNNSLNNFISEWKNEARLSRNESFGSPYIDFFVYKVKIYYLNKKIKKLIQKNKWKLLYLEFNDLQNLITYIQKKSKEFFTSKLNIDVKNFKTLNKFTNYIKNIINADFDINFSEFSKKSKEIKDKHKTNIKNKFKEYIQALNASLKEFFKKPKKDLEKLNHAKSNLQRAQSEFDKNLETYVNDFKIRINTLNQQIQTQLKLNKTFKTQKNQLMILFKNTHNQFLKYFKNEIINKTEQKIKELKNLKDSRKNQISKLKTKLQQYKVDLKVFQTNVSDKLNTIKSFDIELKYLNKDLSSIYIFLGTSKYDILIKDQWFKKPLNFLSQWYRLHKISSLLTKNTIYKSLEDVGLLKQFAYRYPHEFSGGQRQRIVIARALITQPKVIVADEPIASLDISIQAQIVNLLKDLCKQKNIGMIFIAHDLSMIEYIADRVQIMHLGKIVESGDTQAIYQKPVHPYTINLFKAIPKISNANEKFKDVKFELSYMQEQKYPNIPEIQVVEEDKHFIYATKEQLQKWTK</sequence>
<evidence type="ECO:0000256" key="2">
    <source>
        <dbReference type="ARBA" id="ARBA00022448"/>
    </source>
</evidence>
<dbReference type="GO" id="GO:0055085">
    <property type="term" value="P:transmembrane transport"/>
    <property type="evidence" value="ECO:0007669"/>
    <property type="project" value="UniProtKB-ARBA"/>
</dbReference>
<dbReference type="GO" id="GO:0015833">
    <property type="term" value="P:peptide transport"/>
    <property type="evidence" value="ECO:0007669"/>
    <property type="project" value="InterPro"/>
</dbReference>